<feature type="compositionally biased region" description="Pro residues" evidence="2">
    <location>
        <begin position="120"/>
        <end position="132"/>
    </location>
</feature>
<gene>
    <name evidence="4" type="ORF">JQ615_15365</name>
</gene>
<name>A0ABS5FJ20_9BRAD</name>
<feature type="coiled-coil region" evidence="1">
    <location>
        <begin position="79"/>
        <end position="113"/>
    </location>
</feature>
<evidence type="ECO:0000256" key="1">
    <source>
        <dbReference type="SAM" id="Coils"/>
    </source>
</evidence>
<dbReference type="RefSeq" id="WP_212492982.1">
    <property type="nucleotide sequence ID" value="NZ_JAFCJH010000013.1"/>
</dbReference>
<evidence type="ECO:0000256" key="3">
    <source>
        <dbReference type="SAM" id="Phobius"/>
    </source>
</evidence>
<organism evidence="4 5">
    <name type="scientific">Bradyrhizobium jicamae</name>
    <dbReference type="NCBI Taxonomy" id="280332"/>
    <lineage>
        <taxon>Bacteria</taxon>
        <taxon>Pseudomonadati</taxon>
        <taxon>Pseudomonadota</taxon>
        <taxon>Alphaproteobacteria</taxon>
        <taxon>Hyphomicrobiales</taxon>
        <taxon>Nitrobacteraceae</taxon>
        <taxon>Bradyrhizobium</taxon>
    </lineage>
</organism>
<proteinExistence type="predicted"/>
<dbReference type="Proteomes" id="UP001315278">
    <property type="component" value="Unassembled WGS sequence"/>
</dbReference>
<protein>
    <recommendedName>
        <fullName evidence="6">SlyX family protein</fullName>
    </recommendedName>
</protein>
<feature type="transmembrane region" description="Helical" evidence="3">
    <location>
        <begin position="25"/>
        <end position="45"/>
    </location>
</feature>
<evidence type="ECO:0008006" key="6">
    <source>
        <dbReference type="Google" id="ProtNLM"/>
    </source>
</evidence>
<comment type="caution">
    <text evidence="4">The sequence shown here is derived from an EMBL/GenBank/DDBJ whole genome shotgun (WGS) entry which is preliminary data.</text>
</comment>
<feature type="region of interest" description="Disordered" evidence="2">
    <location>
        <begin position="117"/>
        <end position="181"/>
    </location>
</feature>
<reference evidence="5" key="1">
    <citation type="journal article" date="2021" name="ISME J.">
        <title>Evolutionary origin and ecological implication of a unique nif island in free-living Bradyrhizobium lineages.</title>
        <authorList>
            <person name="Tao J."/>
        </authorList>
    </citation>
    <scope>NUCLEOTIDE SEQUENCE [LARGE SCALE GENOMIC DNA]</scope>
    <source>
        <strain evidence="5">SZCCT0434</strain>
    </source>
</reference>
<keyword evidence="3" id="KW-0812">Transmembrane</keyword>
<evidence type="ECO:0000313" key="4">
    <source>
        <dbReference type="EMBL" id="MBR0796773.1"/>
    </source>
</evidence>
<evidence type="ECO:0000313" key="5">
    <source>
        <dbReference type="Proteomes" id="UP001315278"/>
    </source>
</evidence>
<keyword evidence="3" id="KW-1133">Transmembrane helix</keyword>
<accession>A0ABS5FJ20</accession>
<sequence length="181" mass="18285">MNNDSDQALHSHSPSSPLAAAPRRWPWFLLVAILVIGGAGGVYAWPQIAPLVPSLGHTAPGDQTAASDKDALPDLLASQQKAEDDLAALGRTVADQQQQLKTMADQLDGLASKVEALQTPAPPPAPVPPPVAPVAAAEQPPAPVSQAAPKRRKPAAHPAKPAGPISTGGAPLNAAPGGTGH</sequence>
<keyword evidence="1" id="KW-0175">Coiled coil</keyword>
<keyword evidence="3" id="KW-0472">Membrane</keyword>
<keyword evidence="5" id="KW-1185">Reference proteome</keyword>
<evidence type="ECO:0000256" key="2">
    <source>
        <dbReference type="SAM" id="MobiDB-lite"/>
    </source>
</evidence>
<feature type="compositionally biased region" description="Low complexity" evidence="2">
    <location>
        <begin position="133"/>
        <end position="148"/>
    </location>
</feature>
<dbReference type="EMBL" id="JAFCJH010000013">
    <property type="protein sequence ID" value="MBR0796773.1"/>
    <property type="molecule type" value="Genomic_DNA"/>
</dbReference>